<proteinExistence type="predicted"/>
<comment type="caution">
    <text evidence="1">The sequence shown here is derived from an EMBL/GenBank/DDBJ whole genome shotgun (WGS) entry which is preliminary data.</text>
</comment>
<protein>
    <submittedName>
        <fullName evidence="1">Uncharacterized protein</fullName>
    </submittedName>
</protein>
<name>A0A017HLB1_9RHOB</name>
<dbReference type="EMBL" id="AOSK01000093">
    <property type="protein sequence ID" value="EYD75095.1"/>
    <property type="molecule type" value="Genomic_DNA"/>
</dbReference>
<keyword evidence="2" id="KW-1185">Reference proteome</keyword>
<dbReference type="AlphaFoldDB" id="A0A017HLB1"/>
<organism evidence="1 2">
    <name type="scientific">Rubellimicrobium mesophilum DSM 19309</name>
    <dbReference type="NCBI Taxonomy" id="442562"/>
    <lineage>
        <taxon>Bacteria</taxon>
        <taxon>Pseudomonadati</taxon>
        <taxon>Pseudomonadota</taxon>
        <taxon>Alphaproteobacteria</taxon>
        <taxon>Rhodobacterales</taxon>
        <taxon>Roseobacteraceae</taxon>
        <taxon>Rubellimicrobium</taxon>
    </lineage>
</organism>
<dbReference type="STRING" id="442562.Rumeso_03334"/>
<dbReference type="Proteomes" id="UP000019666">
    <property type="component" value="Unassembled WGS sequence"/>
</dbReference>
<dbReference type="HOGENOM" id="CLU_2047997_0_0_5"/>
<dbReference type="RefSeq" id="WP_037282672.1">
    <property type="nucleotide sequence ID" value="NZ_KK088607.1"/>
</dbReference>
<gene>
    <name evidence="1" type="ORF">Rumeso_03334</name>
</gene>
<reference evidence="1 2" key="1">
    <citation type="submission" date="2013-02" db="EMBL/GenBank/DDBJ databases">
        <authorList>
            <person name="Fiebig A."/>
            <person name="Goeker M."/>
            <person name="Klenk H.-P.P."/>
        </authorList>
    </citation>
    <scope>NUCLEOTIDE SEQUENCE [LARGE SCALE GENOMIC DNA]</scope>
    <source>
        <strain evidence="1 2">DSM 19309</strain>
    </source>
</reference>
<accession>A0A017HLB1</accession>
<evidence type="ECO:0000313" key="1">
    <source>
        <dbReference type="EMBL" id="EYD75095.1"/>
    </source>
</evidence>
<evidence type="ECO:0000313" key="2">
    <source>
        <dbReference type="Proteomes" id="UP000019666"/>
    </source>
</evidence>
<sequence>MTHRDHIAPLGPLLEAVASEVDASRQAILTAEHHFAAALRGEADPESLTRDFQGIDLALQVLNDLQGFLGRLAAGLTKGASVDAGPGLRNLTLERLAGVLAAAAGAQAPVATPQPSIELF</sequence>
<dbReference type="OrthoDB" id="7688259at2"/>